<feature type="transmembrane region" description="Helical" evidence="1">
    <location>
        <begin position="171"/>
        <end position="190"/>
    </location>
</feature>
<dbReference type="Proteomes" id="UP000554235">
    <property type="component" value="Unassembled WGS sequence"/>
</dbReference>
<name>A0A8H4LC36_9HYPO</name>
<sequence length="333" mass="35507">MFRGVINSFEVFQSYYVENLNRPPSDISWIGSFEIFLLFFIGTFTGRLTDAGLFYPVAIVGSILVVVAIGITACGSATGGVLFPGMVRGLLPRIGFGWTMRAIGFAQIASLAIALASLKPRTPPRKTGRFVEWSAFKELEYTFYAIGSFMYFLGAYFAFFFAAAYGRDIQGMAYTTSLNLLLIMSGVGIIGRILPNYFADRIGTLTVFVPTAAAGALVMFCWIAVVSPAGLYVWAAMSGITLGGIQSMFPSALASLTADPSKQGTRIGMVFTIVSFAALTGSPIAGALVSALQGRYIGAQLFAGACLTLGTGFVAVAREVKRRKGGGEMWAKV</sequence>
<feature type="transmembrane region" description="Helical" evidence="1">
    <location>
        <begin position="98"/>
        <end position="118"/>
    </location>
</feature>
<organism evidence="2 3">
    <name type="scientific">Fusarium albosuccineum</name>
    <dbReference type="NCBI Taxonomy" id="1237068"/>
    <lineage>
        <taxon>Eukaryota</taxon>
        <taxon>Fungi</taxon>
        <taxon>Dikarya</taxon>
        <taxon>Ascomycota</taxon>
        <taxon>Pezizomycotina</taxon>
        <taxon>Sordariomycetes</taxon>
        <taxon>Hypocreomycetidae</taxon>
        <taxon>Hypocreales</taxon>
        <taxon>Nectriaceae</taxon>
        <taxon>Fusarium</taxon>
        <taxon>Fusarium decemcellulare species complex</taxon>
    </lineage>
</organism>
<keyword evidence="1" id="KW-0472">Membrane</keyword>
<dbReference type="AlphaFoldDB" id="A0A8H4LC36"/>
<dbReference type="PANTHER" id="PTHR11360">
    <property type="entry name" value="MONOCARBOXYLATE TRANSPORTER"/>
    <property type="match status" value="1"/>
</dbReference>
<dbReference type="PANTHER" id="PTHR11360:SF130">
    <property type="entry name" value="MAJOR FACILITATOR SUPERFAMILY (MFS) PROFILE DOMAIN-CONTAINING PROTEIN-RELATED"/>
    <property type="match status" value="1"/>
</dbReference>
<feature type="transmembrane region" description="Helical" evidence="1">
    <location>
        <begin position="268"/>
        <end position="291"/>
    </location>
</feature>
<reference evidence="2 3" key="1">
    <citation type="submission" date="2020-01" db="EMBL/GenBank/DDBJ databases">
        <title>Identification and distribution of gene clusters putatively required for synthesis of sphingolipid metabolism inhibitors in phylogenetically diverse species of the filamentous fungus Fusarium.</title>
        <authorList>
            <person name="Kim H.-S."/>
            <person name="Busman M."/>
            <person name="Brown D.W."/>
            <person name="Divon H."/>
            <person name="Uhlig S."/>
            <person name="Proctor R.H."/>
        </authorList>
    </citation>
    <scope>NUCLEOTIDE SEQUENCE [LARGE SCALE GENOMIC DNA]</scope>
    <source>
        <strain evidence="2 3">NRRL 20459</strain>
    </source>
</reference>
<dbReference type="Gene3D" id="1.20.1250.20">
    <property type="entry name" value="MFS general substrate transporter like domains"/>
    <property type="match status" value="1"/>
</dbReference>
<accession>A0A8H4LC36</accession>
<feature type="transmembrane region" description="Helical" evidence="1">
    <location>
        <begin position="53"/>
        <end position="78"/>
    </location>
</feature>
<keyword evidence="3" id="KW-1185">Reference proteome</keyword>
<feature type="transmembrane region" description="Helical" evidence="1">
    <location>
        <begin position="297"/>
        <end position="317"/>
    </location>
</feature>
<dbReference type="InterPro" id="IPR050327">
    <property type="entry name" value="Proton-linked_MCT"/>
</dbReference>
<gene>
    <name evidence="2" type="ORF">FALBO_6452</name>
</gene>
<dbReference type="OrthoDB" id="5212574at2759"/>
<comment type="caution">
    <text evidence="2">The sequence shown here is derived from an EMBL/GenBank/DDBJ whole genome shotgun (WGS) entry which is preliminary data.</text>
</comment>
<feature type="transmembrane region" description="Helical" evidence="1">
    <location>
        <begin position="139"/>
        <end position="165"/>
    </location>
</feature>
<feature type="transmembrane region" description="Helical" evidence="1">
    <location>
        <begin position="202"/>
        <end position="225"/>
    </location>
</feature>
<keyword evidence="1" id="KW-0812">Transmembrane</keyword>
<keyword evidence="1" id="KW-1133">Transmembrane helix</keyword>
<dbReference type="InterPro" id="IPR036259">
    <property type="entry name" value="MFS_trans_sf"/>
</dbReference>
<protein>
    <submittedName>
        <fullName evidence="2">Major facilitator superfamily transporter</fullName>
    </submittedName>
</protein>
<evidence type="ECO:0000313" key="2">
    <source>
        <dbReference type="EMBL" id="KAF4466687.1"/>
    </source>
</evidence>
<evidence type="ECO:0000256" key="1">
    <source>
        <dbReference type="SAM" id="Phobius"/>
    </source>
</evidence>
<dbReference type="EMBL" id="JAADYS010000837">
    <property type="protein sequence ID" value="KAF4466687.1"/>
    <property type="molecule type" value="Genomic_DNA"/>
</dbReference>
<evidence type="ECO:0000313" key="3">
    <source>
        <dbReference type="Proteomes" id="UP000554235"/>
    </source>
</evidence>
<feature type="transmembrane region" description="Helical" evidence="1">
    <location>
        <begin position="27"/>
        <end position="46"/>
    </location>
</feature>
<proteinExistence type="predicted"/>
<dbReference type="SUPFAM" id="SSF103473">
    <property type="entry name" value="MFS general substrate transporter"/>
    <property type="match status" value="1"/>
</dbReference>
<feature type="transmembrane region" description="Helical" evidence="1">
    <location>
        <begin position="231"/>
        <end position="256"/>
    </location>
</feature>